<evidence type="ECO:0000313" key="4">
    <source>
        <dbReference type="Proteomes" id="UP000822476"/>
    </source>
</evidence>
<evidence type="ECO:0000259" key="2">
    <source>
        <dbReference type="Pfam" id="PF05184"/>
    </source>
</evidence>
<keyword evidence="4" id="KW-1185">Reference proteome</keyword>
<evidence type="ECO:0000313" key="3">
    <source>
        <dbReference type="EMBL" id="KAF7255056.1"/>
    </source>
</evidence>
<name>A0A8S9YNQ6_9TREM</name>
<dbReference type="SUPFAM" id="SSF47862">
    <property type="entry name" value="Saposin"/>
    <property type="match status" value="1"/>
</dbReference>
<comment type="caution">
    <text evidence="3">The sequence shown here is derived from an EMBL/GenBank/DDBJ whole genome shotgun (WGS) entry which is preliminary data.</text>
</comment>
<dbReference type="InterPro" id="IPR011001">
    <property type="entry name" value="Saposin-like"/>
</dbReference>
<keyword evidence="1" id="KW-0732">Signal</keyword>
<evidence type="ECO:0000256" key="1">
    <source>
        <dbReference type="SAM" id="SignalP"/>
    </source>
</evidence>
<dbReference type="GO" id="GO:0006629">
    <property type="term" value="P:lipid metabolic process"/>
    <property type="evidence" value="ECO:0007669"/>
    <property type="project" value="InterPro"/>
</dbReference>
<dbReference type="Pfam" id="PF05184">
    <property type="entry name" value="SapB_1"/>
    <property type="match status" value="1"/>
</dbReference>
<dbReference type="AlphaFoldDB" id="A0A8S9YNQ6"/>
<accession>A0A8S9YNQ6</accession>
<protein>
    <recommendedName>
        <fullName evidence="2">Saposin-like type B region 1 domain-containing protein</fullName>
    </recommendedName>
</protein>
<feature type="signal peptide" evidence="1">
    <location>
        <begin position="1"/>
        <end position="17"/>
    </location>
</feature>
<sequence>MKAVLFVLVSLVSLVVAAPKIQIPEDQDACDACKQTVKTVKDALESGILQQLLETYLKKECESLGKFAKACKSAVTKGIKKHAINSICAEHYQVKTIVVYESCEET</sequence>
<dbReference type="Proteomes" id="UP000822476">
    <property type="component" value="Unassembled WGS sequence"/>
</dbReference>
<dbReference type="EMBL" id="JTDE01004367">
    <property type="protein sequence ID" value="KAF7255056.1"/>
    <property type="molecule type" value="Genomic_DNA"/>
</dbReference>
<gene>
    <name evidence="3" type="ORF">EG68_08297</name>
</gene>
<dbReference type="Gene3D" id="1.10.225.10">
    <property type="entry name" value="Saposin-like"/>
    <property type="match status" value="1"/>
</dbReference>
<reference evidence="3" key="1">
    <citation type="submission" date="2019-07" db="EMBL/GenBank/DDBJ databases">
        <title>Annotation for the trematode Paragonimus miyazaki's.</title>
        <authorList>
            <person name="Choi Y.-J."/>
        </authorList>
    </citation>
    <scope>NUCLEOTIDE SEQUENCE</scope>
    <source>
        <strain evidence="3">Japan</strain>
    </source>
</reference>
<organism evidence="3 4">
    <name type="scientific">Paragonimus skrjabini miyazakii</name>
    <dbReference type="NCBI Taxonomy" id="59628"/>
    <lineage>
        <taxon>Eukaryota</taxon>
        <taxon>Metazoa</taxon>
        <taxon>Spiralia</taxon>
        <taxon>Lophotrochozoa</taxon>
        <taxon>Platyhelminthes</taxon>
        <taxon>Trematoda</taxon>
        <taxon>Digenea</taxon>
        <taxon>Plagiorchiida</taxon>
        <taxon>Troglotremata</taxon>
        <taxon>Troglotrematidae</taxon>
        <taxon>Paragonimus</taxon>
    </lineage>
</organism>
<feature type="chain" id="PRO_5035750086" description="Saposin-like type B region 1 domain-containing protein" evidence="1">
    <location>
        <begin position="18"/>
        <end position="106"/>
    </location>
</feature>
<dbReference type="InterPro" id="IPR007856">
    <property type="entry name" value="SapB_1"/>
</dbReference>
<feature type="domain" description="Saposin-like type B region 1" evidence="2">
    <location>
        <begin position="29"/>
        <end position="65"/>
    </location>
</feature>
<proteinExistence type="predicted"/>